<dbReference type="Proteomes" id="UP001183607">
    <property type="component" value="Unassembled WGS sequence"/>
</dbReference>
<organism evidence="3 4">
    <name type="scientific">Streptomyces evansiae</name>
    <dbReference type="NCBI Taxonomy" id="3075535"/>
    <lineage>
        <taxon>Bacteria</taxon>
        <taxon>Bacillati</taxon>
        <taxon>Actinomycetota</taxon>
        <taxon>Actinomycetes</taxon>
        <taxon>Kitasatosporales</taxon>
        <taxon>Streptomycetaceae</taxon>
        <taxon>Streptomyces</taxon>
    </lineage>
</organism>
<comment type="caution">
    <text evidence="3">The sequence shown here is derived from an EMBL/GenBank/DDBJ whole genome shotgun (WGS) entry which is preliminary data.</text>
</comment>
<dbReference type="PANTHER" id="PTHR43446">
    <property type="entry name" value="MEMBRANE PROTEIN-RELATED"/>
    <property type="match status" value="1"/>
</dbReference>
<accession>A0ABD5E8D3</accession>
<evidence type="ECO:0008006" key="5">
    <source>
        <dbReference type="Google" id="ProtNLM"/>
    </source>
</evidence>
<evidence type="ECO:0000313" key="3">
    <source>
        <dbReference type="EMBL" id="MDT0417618.1"/>
    </source>
</evidence>
<dbReference type="RefSeq" id="WP_311677293.1">
    <property type="nucleotide sequence ID" value="NZ_JAVRER010000030.1"/>
</dbReference>
<dbReference type="PANTHER" id="PTHR43446:SF1">
    <property type="entry name" value="BAND 7 DOMAIN-CONTAINING PROTEIN"/>
    <property type="match status" value="1"/>
</dbReference>
<name>A0ABD5E8D3_9ACTN</name>
<feature type="transmembrane region" description="Helical" evidence="2">
    <location>
        <begin position="37"/>
        <end position="59"/>
    </location>
</feature>
<reference evidence="4" key="1">
    <citation type="submission" date="2023-07" db="EMBL/GenBank/DDBJ databases">
        <title>30 novel species of actinomycetes from the DSMZ collection.</title>
        <authorList>
            <person name="Nouioui I."/>
        </authorList>
    </citation>
    <scope>NUCLEOTIDE SEQUENCE [LARGE SCALE GENOMIC DNA]</scope>
    <source>
        <strain evidence="4">DSM 41982</strain>
    </source>
</reference>
<keyword evidence="2" id="KW-0472">Membrane</keyword>
<evidence type="ECO:0000256" key="2">
    <source>
        <dbReference type="SAM" id="Phobius"/>
    </source>
</evidence>
<proteinExistence type="predicted"/>
<gene>
    <name evidence="3" type="ORF">RM574_19225</name>
</gene>
<protein>
    <recommendedName>
        <fullName evidence="5">Band 7 domain-containing protein</fullName>
    </recommendedName>
</protein>
<keyword evidence="2" id="KW-1133">Transmembrane helix</keyword>
<dbReference type="EMBL" id="JAVRER010000030">
    <property type="protein sequence ID" value="MDT0417618.1"/>
    <property type="molecule type" value="Genomic_DNA"/>
</dbReference>
<keyword evidence="2" id="KW-0812">Transmembrane</keyword>
<sequence>MTTTPAVPAAREDTARTSPEPRPSVPEERPARTLPGWGAVLVAALAGAVALAALVRVAATGSRPATGLALGCGLLAVYAVAGVQRVRPGTAHVLTLAGRYRGTVRRAGLVWADPLPRRVPVDLALRHWRGGPFVVGEGERVSLLVVWQVAAPARAAFAVENAADYLCDAVEAAAGAVRGESALTERVAADAAAVGLKVHTVRPLHTAPAPHVALLDAVERTVTGLTARGLLGDDPSERRAMVRALTVALTAKSEPPRPAWQGGVG</sequence>
<dbReference type="AlphaFoldDB" id="A0ABD5E8D3"/>
<feature type="region of interest" description="Disordered" evidence="1">
    <location>
        <begin position="1"/>
        <end position="31"/>
    </location>
</feature>
<evidence type="ECO:0000256" key="1">
    <source>
        <dbReference type="SAM" id="MobiDB-lite"/>
    </source>
</evidence>
<feature type="transmembrane region" description="Helical" evidence="2">
    <location>
        <begin position="65"/>
        <end position="83"/>
    </location>
</feature>
<evidence type="ECO:0000313" key="4">
    <source>
        <dbReference type="Proteomes" id="UP001183607"/>
    </source>
</evidence>